<dbReference type="SUPFAM" id="SSF52833">
    <property type="entry name" value="Thioredoxin-like"/>
    <property type="match status" value="1"/>
</dbReference>
<dbReference type="AlphaFoldDB" id="A0A3E0DAF4"/>
<dbReference type="InterPro" id="IPR007494">
    <property type="entry name" value="Glutaredoxin2_C"/>
</dbReference>
<sequence length="209" mass="23666">MKLYIYQHCPFCARVRYVAATLGIRLEEIIVDYSDNTSINQIIGKKIVPLLIKENGEPMTESNDIIQYLMSLQATTYTAPLAGTADWQSRAFPLLQAIGYPRWAELDLGEFQSPASKALWKDKKQTPELNFERLIEHTDEIVSQVNLLVIDAEKALQLSAGESALVLTDQAIYFSILRGFYSEASVTWPPHLDAWLHQQSARLSIPLLR</sequence>
<dbReference type="RefSeq" id="WP_115899102.1">
    <property type="nucleotide sequence ID" value="NZ_QUNG01000018.1"/>
</dbReference>
<dbReference type="Gene3D" id="1.20.1050.10">
    <property type="match status" value="1"/>
</dbReference>
<dbReference type="Proteomes" id="UP000256542">
    <property type="component" value="Unassembled WGS sequence"/>
</dbReference>
<protein>
    <submittedName>
        <fullName evidence="2">Glutaredoxin 2</fullName>
    </submittedName>
</protein>
<dbReference type="Pfam" id="PF13417">
    <property type="entry name" value="GST_N_3"/>
    <property type="match status" value="1"/>
</dbReference>
<dbReference type="SUPFAM" id="SSF47616">
    <property type="entry name" value="GST C-terminal domain-like"/>
    <property type="match status" value="1"/>
</dbReference>
<accession>A0A3E0DAF4</accession>
<gene>
    <name evidence="2" type="ORF">DFP81_11849</name>
</gene>
<feature type="domain" description="GST N-terminal" evidence="1">
    <location>
        <begin position="1"/>
        <end position="77"/>
    </location>
</feature>
<evidence type="ECO:0000259" key="1">
    <source>
        <dbReference type="PROSITE" id="PS50404"/>
    </source>
</evidence>
<keyword evidence="3" id="KW-1185">Reference proteome</keyword>
<dbReference type="PROSITE" id="PS50404">
    <property type="entry name" value="GST_NTER"/>
    <property type="match status" value="1"/>
</dbReference>
<dbReference type="Pfam" id="PF04399">
    <property type="entry name" value="Glutaredoxin2_C"/>
    <property type="match status" value="1"/>
</dbReference>
<reference evidence="2 3" key="1">
    <citation type="submission" date="2018-08" db="EMBL/GenBank/DDBJ databases">
        <title>Genomic Encyclopedia of Type Strains, Phase III (KMG-III): the genomes of soil and plant-associated and newly described type strains.</title>
        <authorList>
            <person name="Whitman W."/>
        </authorList>
    </citation>
    <scope>NUCLEOTIDE SEQUENCE [LARGE SCALE GENOMIC DNA]</scope>
    <source>
        <strain evidence="2 3">CECT 7375</strain>
    </source>
</reference>
<proteinExistence type="predicted"/>
<dbReference type="NCBIfam" id="NF007702">
    <property type="entry name" value="PRK10387.1"/>
    <property type="match status" value="1"/>
</dbReference>
<name>A0A3E0DAF4_9GAMM</name>
<dbReference type="InterPro" id="IPR004045">
    <property type="entry name" value="Glutathione_S-Trfase_N"/>
</dbReference>
<dbReference type="EMBL" id="QUNG01000018">
    <property type="protein sequence ID" value="REG79554.1"/>
    <property type="molecule type" value="Genomic_DNA"/>
</dbReference>
<organism evidence="2 3">
    <name type="scientific">Marinomonas pollencensis</name>
    <dbReference type="NCBI Taxonomy" id="491954"/>
    <lineage>
        <taxon>Bacteria</taxon>
        <taxon>Pseudomonadati</taxon>
        <taxon>Pseudomonadota</taxon>
        <taxon>Gammaproteobacteria</taxon>
        <taxon>Oceanospirillales</taxon>
        <taxon>Oceanospirillaceae</taxon>
        <taxon>Marinomonas</taxon>
    </lineage>
</organism>
<dbReference type="OrthoDB" id="5291571at2"/>
<evidence type="ECO:0000313" key="2">
    <source>
        <dbReference type="EMBL" id="REG79554.1"/>
    </source>
</evidence>
<evidence type="ECO:0000313" key="3">
    <source>
        <dbReference type="Proteomes" id="UP000256542"/>
    </source>
</evidence>
<comment type="caution">
    <text evidence="2">The sequence shown here is derived from an EMBL/GenBank/DDBJ whole genome shotgun (WGS) entry which is preliminary data.</text>
</comment>
<dbReference type="Gene3D" id="3.40.30.10">
    <property type="entry name" value="Glutaredoxin"/>
    <property type="match status" value="1"/>
</dbReference>
<dbReference type="InterPro" id="IPR036249">
    <property type="entry name" value="Thioredoxin-like_sf"/>
</dbReference>
<dbReference type="InterPro" id="IPR036282">
    <property type="entry name" value="Glutathione-S-Trfase_C_sf"/>
</dbReference>